<dbReference type="OrthoDB" id="191315at2759"/>
<keyword evidence="6" id="KW-0963">Cytoplasm</keyword>
<feature type="active site" description="Schiff-base intermediate with substrate" evidence="12">
    <location>
        <position position="177"/>
    </location>
</feature>
<evidence type="ECO:0000256" key="5">
    <source>
        <dbReference type="ARBA" id="ARBA00012911"/>
    </source>
</evidence>
<dbReference type="AlphaFoldDB" id="A0A673CE36"/>
<evidence type="ECO:0000313" key="14">
    <source>
        <dbReference type="Ensembl" id="ENSSORP00005053846.1"/>
    </source>
</evidence>
<dbReference type="Ensembl" id="ENSSORT00005055113.1">
    <property type="protein sequence ID" value="ENSSORP00005053846.1"/>
    <property type="gene ID" value="ENSSORG00005024173.1"/>
</dbReference>
<comment type="catalytic activity">
    <reaction evidence="10">
        <text>aceneuramate = aldehydo-N-acetyl-D-mannosamine + pyruvate</text>
        <dbReference type="Rhea" id="RHEA:23296"/>
        <dbReference type="ChEBI" id="CHEBI:15361"/>
        <dbReference type="ChEBI" id="CHEBI:17122"/>
        <dbReference type="ChEBI" id="CHEBI:173083"/>
        <dbReference type="EC" id="4.1.3.3"/>
    </reaction>
</comment>
<comment type="similarity">
    <text evidence="3">Belongs to the DapA family. NanA subfamily.</text>
</comment>
<feature type="binding site" evidence="13">
    <location>
        <position position="219"/>
    </location>
    <ligand>
        <name>pyruvate</name>
        <dbReference type="ChEBI" id="CHEBI:15361"/>
    </ligand>
</feature>
<gene>
    <name evidence="14" type="primary">npl</name>
</gene>
<dbReference type="GeneID" id="115418509"/>
<dbReference type="EC" id="4.1.3.3" evidence="5"/>
<evidence type="ECO:0000256" key="4">
    <source>
        <dbReference type="ARBA" id="ARBA00011881"/>
    </source>
</evidence>
<comment type="subunit">
    <text evidence="4">Homotetramer.</text>
</comment>
<reference evidence="14" key="2">
    <citation type="submission" date="2025-08" db="UniProtKB">
        <authorList>
            <consortium name="Ensembl"/>
        </authorList>
    </citation>
    <scope>IDENTIFICATION</scope>
</reference>
<sequence length="311" mass="33826">MSIMAPAAHRKLTGLVAATFTPLTNQGEINLSVIGPYIDYLTETQGVKSVFVNGTTGEGMSLSVEERKVLAEDWCLKGKGKLDQVIVHVGCTSLKDAQELARHAAQIGVDGISVIAPSFFKPQNAAELRSFLQEVAAAAPNVPFYYYHLPAFTGVNVTARDVLEGIETFIPSYRGVKFTGFDLTDMGQCVSCSRPDWVVLYGMDEQLLAGLVLGVDGAVGSTYNYVGRHMNELITAFENNNLIQARKIQFKLQELITFATKLGFNVGVNKRLMAELSGLHLGPPRLPLTPCAAVLAENLTEKFHSLFPSEQ</sequence>
<evidence type="ECO:0000256" key="3">
    <source>
        <dbReference type="ARBA" id="ARBA00006324"/>
    </source>
</evidence>
<dbReference type="Proteomes" id="UP000472271">
    <property type="component" value="Chromosome 4"/>
</dbReference>
<keyword evidence="9" id="KW-0119">Carbohydrate metabolism</keyword>
<evidence type="ECO:0000256" key="13">
    <source>
        <dbReference type="PIRSR" id="PIRSR001365-2"/>
    </source>
</evidence>
<evidence type="ECO:0000256" key="11">
    <source>
        <dbReference type="PIRNR" id="PIRNR001365"/>
    </source>
</evidence>
<dbReference type="InterPro" id="IPR013785">
    <property type="entry name" value="Aldolase_TIM"/>
</dbReference>
<evidence type="ECO:0000313" key="15">
    <source>
        <dbReference type="Proteomes" id="UP000472271"/>
    </source>
</evidence>
<dbReference type="InterPro" id="IPR002220">
    <property type="entry name" value="DapA-like"/>
</dbReference>
<comment type="subcellular location">
    <subcellularLocation>
        <location evidence="1">Cytoplasm</location>
    </subcellularLocation>
</comment>
<name>A0A673CE36_9TELE</name>
<dbReference type="PANTHER" id="PTHR12128">
    <property type="entry name" value="DIHYDRODIPICOLINATE SYNTHASE"/>
    <property type="match status" value="1"/>
</dbReference>
<evidence type="ECO:0000256" key="9">
    <source>
        <dbReference type="ARBA" id="ARBA00023277"/>
    </source>
</evidence>
<dbReference type="PRINTS" id="PR00146">
    <property type="entry name" value="DHPICSNTHASE"/>
</dbReference>
<protein>
    <recommendedName>
        <fullName evidence="5">N-acetylneuraminate lyase</fullName>
        <ecNumber evidence="5">4.1.3.3</ecNumber>
    </recommendedName>
</protein>
<evidence type="ECO:0000256" key="2">
    <source>
        <dbReference type="ARBA" id="ARBA00004878"/>
    </source>
</evidence>
<evidence type="ECO:0000256" key="1">
    <source>
        <dbReference type="ARBA" id="ARBA00004496"/>
    </source>
</evidence>
<feature type="binding site" evidence="13">
    <location>
        <position position="56"/>
    </location>
    <ligand>
        <name>pyruvate</name>
        <dbReference type="ChEBI" id="CHEBI:15361"/>
    </ligand>
</feature>
<reference evidence="14" key="3">
    <citation type="submission" date="2025-09" db="UniProtKB">
        <authorList>
            <consortium name="Ensembl"/>
        </authorList>
    </citation>
    <scope>IDENTIFICATION</scope>
</reference>
<reference evidence="14" key="1">
    <citation type="submission" date="2019-06" db="EMBL/GenBank/DDBJ databases">
        <authorList>
            <consortium name="Wellcome Sanger Institute Data Sharing"/>
        </authorList>
    </citation>
    <scope>NUCLEOTIDE SEQUENCE [LARGE SCALE GENOMIC DNA]</scope>
</reference>
<dbReference type="Gene3D" id="3.20.20.70">
    <property type="entry name" value="Aldolase class I"/>
    <property type="match status" value="1"/>
</dbReference>
<dbReference type="CTD" id="80896"/>
<organism evidence="14 15">
    <name type="scientific">Sphaeramia orbicularis</name>
    <name type="common">orbiculate cardinalfish</name>
    <dbReference type="NCBI Taxonomy" id="375764"/>
    <lineage>
        <taxon>Eukaryota</taxon>
        <taxon>Metazoa</taxon>
        <taxon>Chordata</taxon>
        <taxon>Craniata</taxon>
        <taxon>Vertebrata</taxon>
        <taxon>Euteleostomi</taxon>
        <taxon>Actinopterygii</taxon>
        <taxon>Neopterygii</taxon>
        <taxon>Teleostei</taxon>
        <taxon>Neoteleostei</taxon>
        <taxon>Acanthomorphata</taxon>
        <taxon>Gobiaria</taxon>
        <taxon>Kurtiformes</taxon>
        <taxon>Apogonoidei</taxon>
        <taxon>Apogonidae</taxon>
        <taxon>Apogoninae</taxon>
        <taxon>Sphaeramia</taxon>
    </lineage>
</organism>
<dbReference type="SUPFAM" id="SSF51569">
    <property type="entry name" value="Aldolase"/>
    <property type="match status" value="1"/>
</dbReference>
<keyword evidence="7 11" id="KW-0456">Lyase</keyword>
<dbReference type="SMART" id="SM01130">
    <property type="entry name" value="DHDPS"/>
    <property type="match status" value="1"/>
</dbReference>
<dbReference type="GO" id="GO:0008747">
    <property type="term" value="F:N-acetylneuraminate lyase activity"/>
    <property type="evidence" value="ECO:0007669"/>
    <property type="project" value="UniProtKB-EC"/>
</dbReference>
<dbReference type="InParanoid" id="A0A673CE36"/>
<dbReference type="PANTHER" id="PTHR12128:SF21">
    <property type="entry name" value="N-ACETYLNEURAMINATE LYASE"/>
    <property type="match status" value="1"/>
</dbReference>
<accession>A0A673CE36</accession>
<dbReference type="PROSITE" id="PS00665">
    <property type="entry name" value="DHDPS_1"/>
    <property type="match status" value="1"/>
</dbReference>
<evidence type="ECO:0000256" key="6">
    <source>
        <dbReference type="ARBA" id="ARBA00022490"/>
    </source>
</evidence>
<comment type="pathway">
    <text evidence="2">Amino-sugar metabolism; N-acetylneuraminate degradation.</text>
</comment>
<dbReference type="GO" id="GO:0005737">
    <property type="term" value="C:cytoplasm"/>
    <property type="evidence" value="ECO:0007669"/>
    <property type="project" value="UniProtKB-SubCell"/>
</dbReference>
<proteinExistence type="inferred from homology"/>
<keyword evidence="8" id="KW-0704">Schiff base</keyword>
<feature type="active site" description="Proton donor/acceptor" evidence="12">
    <location>
        <position position="147"/>
    </location>
</feature>
<dbReference type="RefSeq" id="XP_029988866.1">
    <property type="nucleotide sequence ID" value="XM_030133006.1"/>
</dbReference>
<dbReference type="Pfam" id="PF00701">
    <property type="entry name" value="DHDPS"/>
    <property type="match status" value="1"/>
</dbReference>
<dbReference type="InterPro" id="IPR020624">
    <property type="entry name" value="Schiff_base-form_aldolases_CS"/>
</dbReference>
<keyword evidence="15" id="KW-1185">Reference proteome</keyword>
<evidence type="ECO:0000256" key="7">
    <source>
        <dbReference type="ARBA" id="ARBA00023239"/>
    </source>
</evidence>
<evidence type="ECO:0000256" key="10">
    <source>
        <dbReference type="ARBA" id="ARBA00044906"/>
    </source>
</evidence>
<evidence type="ECO:0000256" key="12">
    <source>
        <dbReference type="PIRSR" id="PIRSR001365-1"/>
    </source>
</evidence>
<evidence type="ECO:0000256" key="8">
    <source>
        <dbReference type="ARBA" id="ARBA00023270"/>
    </source>
</evidence>
<dbReference type="FunCoup" id="A0A673CE36">
    <property type="interactions" value="57"/>
</dbReference>
<dbReference type="PIRSF" id="PIRSF001365">
    <property type="entry name" value="DHDPS"/>
    <property type="match status" value="1"/>
</dbReference>